<reference evidence="1 3" key="2">
    <citation type="submission" date="2018-11" db="EMBL/GenBank/DDBJ databases">
        <authorList>
            <consortium name="Pathogen Informatics"/>
        </authorList>
    </citation>
    <scope>NUCLEOTIDE SEQUENCE [LARGE SCALE GENOMIC DNA]</scope>
</reference>
<evidence type="ECO:0000313" key="1">
    <source>
        <dbReference type="EMBL" id="VDN52291.1"/>
    </source>
</evidence>
<keyword evidence="3" id="KW-1185">Reference proteome</keyword>
<dbReference type="Proteomes" id="UP000274756">
    <property type="component" value="Unassembled WGS sequence"/>
</dbReference>
<dbReference type="EMBL" id="UYYG01000052">
    <property type="protein sequence ID" value="VDN52291.1"/>
    <property type="molecule type" value="Genomic_DNA"/>
</dbReference>
<proteinExistence type="predicted"/>
<sequence length="56" mass="6619">MYCRNYNKNSWAVLGGNYKNFILNCKNLKEININISTLVRFQLLDVKSSRDSFNRT</sequence>
<gene>
    <name evidence="1" type="ORF">DME_LOCUS2264</name>
</gene>
<protein>
    <submittedName>
        <fullName evidence="1 4">Uncharacterized protein</fullName>
    </submittedName>
</protein>
<evidence type="ECO:0000313" key="2">
    <source>
        <dbReference type="Proteomes" id="UP000038040"/>
    </source>
</evidence>
<dbReference type="AlphaFoldDB" id="A0A0N4UKF0"/>
<dbReference type="WBParaSite" id="DME_0000818801-mRNA-1">
    <property type="protein sequence ID" value="DME_0000818801-mRNA-1"/>
    <property type="gene ID" value="DME_0000818801"/>
</dbReference>
<reference evidence="4" key="1">
    <citation type="submission" date="2017-02" db="UniProtKB">
        <authorList>
            <consortium name="WormBaseParasite"/>
        </authorList>
    </citation>
    <scope>IDENTIFICATION</scope>
</reference>
<accession>A0A0N4UKF0</accession>
<organism evidence="2 4">
    <name type="scientific">Dracunculus medinensis</name>
    <name type="common">Guinea worm</name>
    <dbReference type="NCBI Taxonomy" id="318479"/>
    <lineage>
        <taxon>Eukaryota</taxon>
        <taxon>Metazoa</taxon>
        <taxon>Ecdysozoa</taxon>
        <taxon>Nematoda</taxon>
        <taxon>Chromadorea</taxon>
        <taxon>Rhabditida</taxon>
        <taxon>Spirurina</taxon>
        <taxon>Dracunculoidea</taxon>
        <taxon>Dracunculidae</taxon>
        <taxon>Dracunculus</taxon>
    </lineage>
</organism>
<evidence type="ECO:0000313" key="4">
    <source>
        <dbReference type="WBParaSite" id="DME_0000818801-mRNA-1"/>
    </source>
</evidence>
<dbReference type="Proteomes" id="UP000038040">
    <property type="component" value="Unplaced"/>
</dbReference>
<evidence type="ECO:0000313" key="3">
    <source>
        <dbReference type="Proteomes" id="UP000274756"/>
    </source>
</evidence>
<name>A0A0N4UKF0_DRAME</name>